<dbReference type="SUPFAM" id="SSF55347">
    <property type="entry name" value="Glyceraldehyde-3-phosphate dehydrogenase-like, C-terminal domain"/>
    <property type="match status" value="1"/>
</dbReference>
<dbReference type="Gene3D" id="3.40.50.720">
    <property type="entry name" value="NAD(P)-binding Rossmann-like Domain"/>
    <property type="match status" value="1"/>
</dbReference>
<evidence type="ECO:0000256" key="1">
    <source>
        <dbReference type="ARBA" id="ARBA00023002"/>
    </source>
</evidence>
<proteinExistence type="predicted"/>
<keyword evidence="5" id="KW-1185">Reference proteome</keyword>
<dbReference type="Pfam" id="PF22725">
    <property type="entry name" value="GFO_IDH_MocA_C3"/>
    <property type="match status" value="1"/>
</dbReference>
<keyword evidence="1" id="KW-0560">Oxidoreductase</keyword>
<dbReference type="InterPro" id="IPR055170">
    <property type="entry name" value="GFO_IDH_MocA-like_dom"/>
</dbReference>
<feature type="domain" description="GFO/IDH/MocA-like oxidoreductase" evidence="3">
    <location>
        <begin position="131"/>
        <end position="265"/>
    </location>
</feature>
<dbReference type="InterPro" id="IPR036291">
    <property type="entry name" value="NAD(P)-bd_dom_sf"/>
</dbReference>
<dbReference type="Gene3D" id="3.30.360.10">
    <property type="entry name" value="Dihydrodipicolinate Reductase, domain 2"/>
    <property type="match status" value="1"/>
</dbReference>
<organism evidence="4 5">
    <name type="scientific">Pontiella desulfatans</name>
    <dbReference type="NCBI Taxonomy" id="2750659"/>
    <lineage>
        <taxon>Bacteria</taxon>
        <taxon>Pseudomonadati</taxon>
        <taxon>Kiritimatiellota</taxon>
        <taxon>Kiritimatiellia</taxon>
        <taxon>Kiritimatiellales</taxon>
        <taxon>Pontiellaceae</taxon>
        <taxon>Pontiella</taxon>
    </lineage>
</organism>
<evidence type="ECO:0000313" key="4">
    <source>
        <dbReference type="EMBL" id="VGO15886.1"/>
    </source>
</evidence>
<dbReference type="Proteomes" id="UP000366872">
    <property type="component" value="Unassembled WGS sequence"/>
</dbReference>
<dbReference type="PANTHER" id="PTHR43818">
    <property type="entry name" value="BCDNA.GH03377"/>
    <property type="match status" value="1"/>
</dbReference>
<evidence type="ECO:0000259" key="2">
    <source>
        <dbReference type="Pfam" id="PF01408"/>
    </source>
</evidence>
<dbReference type="RefSeq" id="WP_136081452.1">
    <property type="nucleotide sequence ID" value="NZ_CAAHFG010000003.1"/>
</dbReference>
<feature type="domain" description="Gfo/Idh/MocA-like oxidoreductase N-terminal" evidence="2">
    <location>
        <begin position="6"/>
        <end position="117"/>
    </location>
</feature>
<dbReference type="InterPro" id="IPR000683">
    <property type="entry name" value="Gfo/Idh/MocA-like_OxRdtase_N"/>
</dbReference>
<evidence type="ECO:0000313" key="5">
    <source>
        <dbReference type="Proteomes" id="UP000366872"/>
    </source>
</evidence>
<protein>
    <submittedName>
        <fullName evidence="4">1,5-anhydro-D-fructose reductase</fullName>
    </submittedName>
</protein>
<dbReference type="Pfam" id="PF01408">
    <property type="entry name" value="GFO_IDH_MocA"/>
    <property type="match status" value="1"/>
</dbReference>
<dbReference type="SUPFAM" id="SSF51735">
    <property type="entry name" value="NAD(P)-binding Rossmann-fold domains"/>
    <property type="match status" value="1"/>
</dbReference>
<accession>A0A6C2U917</accession>
<dbReference type="EMBL" id="CAAHFG010000003">
    <property type="protein sequence ID" value="VGO15886.1"/>
    <property type="molecule type" value="Genomic_DNA"/>
</dbReference>
<dbReference type="InterPro" id="IPR050463">
    <property type="entry name" value="Gfo/Idh/MocA_oxidrdct_glycsds"/>
</dbReference>
<sequence length="367" mass="39166">MAETVKAGIIGCGNISPAYFAAAKKLELLEIVSCADLIGQKAEDKAEENGVKAVSVQELLADPEIGIVINLTTPQAHAEVNLQALHAGKHVHCEKPFAITREDGQKVLALAQEKGLLTGCAPDTFLGGGLQTCRKLVDDGWIGKPVAGTAFMCCPGHESWHPNPGFYYLRGGGPMLDMGPYYLTALVNLLGPVKRVAAIAGRKANERLATSEEASGQVLPVEVNTHAAGTLEFRNGAIITLVMSFDVWKHGNHPIELHGTSGSLRIPDPNCFDGEVSVFRAGMDDWETVPLSHGYTDNMRSIGAADMAYAIQSGRPNRCSGEMAYHILDVMLAFDESSETGQHIDIASTCEQPAPLPLDLPAGKLDE</sequence>
<evidence type="ECO:0000259" key="3">
    <source>
        <dbReference type="Pfam" id="PF22725"/>
    </source>
</evidence>
<dbReference type="AlphaFoldDB" id="A0A6C2U917"/>
<dbReference type="GO" id="GO:0000166">
    <property type="term" value="F:nucleotide binding"/>
    <property type="evidence" value="ECO:0007669"/>
    <property type="project" value="InterPro"/>
</dbReference>
<gene>
    <name evidence="4" type="primary">afr_3</name>
    <name evidence="4" type="ORF">PDESU_04474</name>
</gene>
<dbReference type="GO" id="GO:0016491">
    <property type="term" value="F:oxidoreductase activity"/>
    <property type="evidence" value="ECO:0007669"/>
    <property type="project" value="UniProtKB-KW"/>
</dbReference>
<dbReference type="PANTHER" id="PTHR43818:SF11">
    <property type="entry name" value="BCDNA.GH03377"/>
    <property type="match status" value="1"/>
</dbReference>
<name>A0A6C2U917_PONDE</name>
<reference evidence="4 5" key="1">
    <citation type="submission" date="2019-04" db="EMBL/GenBank/DDBJ databases">
        <authorList>
            <person name="Van Vliet M D."/>
        </authorList>
    </citation>
    <scope>NUCLEOTIDE SEQUENCE [LARGE SCALE GENOMIC DNA]</scope>
    <source>
        <strain evidence="4 5">F1</strain>
    </source>
</reference>